<name>A0A2P5CNA3_TREOI</name>
<proteinExistence type="predicted"/>
<feature type="non-terminal residue" evidence="1">
    <location>
        <position position="1"/>
    </location>
</feature>
<reference evidence="2" key="1">
    <citation type="submission" date="2016-06" db="EMBL/GenBank/DDBJ databases">
        <title>Parallel loss of symbiosis genes in relatives of nitrogen-fixing non-legume Parasponia.</title>
        <authorList>
            <person name="Van Velzen R."/>
            <person name="Holmer R."/>
            <person name="Bu F."/>
            <person name="Rutten L."/>
            <person name="Van Zeijl A."/>
            <person name="Liu W."/>
            <person name="Santuari L."/>
            <person name="Cao Q."/>
            <person name="Sharma T."/>
            <person name="Shen D."/>
            <person name="Roswanjaya Y."/>
            <person name="Wardhani T."/>
            <person name="Kalhor M.S."/>
            <person name="Jansen J."/>
            <person name="Van den Hoogen J."/>
            <person name="Gungor B."/>
            <person name="Hartog M."/>
            <person name="Hontelez J."/>
            <person name="Verver J."/>
            <person name="Yang W.-C."/>
            <person name="Schijlen E."/>
            <person name="Repin R."/>
            <person name="Schilthuizen M."/>
            <person name="Schranz E."/>
            <person name="Heidstra R."/>
            <person name="Miyata K."/>
            <person name="Fedorova E."/>
            <person name="Kohlen W."/>
            <person name="Bisseling T."/>
            <person name="Smit S."/>
            <person name="Geurts R."/>
        </authorList>
    </citation>
    <scope>NUCLEOTIDE SEQUENCE [LARGE SCALE GENOMIC DNA]</scope>
    <source>
        <strain evidence="2">cv. RG33-2</strain>
    </source>
</reference>
<dbReference type="Proteomes" id="UP000237000">
    <property type="component" value="Unassembled WGS sequence"/>
</dbReference>
<gene>
    <name evidence="1" type="ORF">TorRG33x02_279020</name>
</gene>
<protein>
    <submittedName>
        <fullName evidence="1">Uncharacterized protein</fullName>
    </submittedName>
</protein>
<accession>A0A2P5CNA3</accession>
<dbReference type="EMBL" id="JXTC01000346">
    <property type="protein sequence ID" value="PON62528.1"/>
    <property type="molecule type" value="Genomic_DNA"/>
</dbReference>
<sequence>TKKKRWAEDLEDLEIQEDINQEELKVGTSNVVGDTTTNAGTLPLDHCNEHVSKDLLAD</sequence>
<dbReference type="AlphaFoldDB" id="A0A2P5CNA3"/>
<evidence type="ECO:0000313" key="2">
    <source>
        <dbReference type="Proteomes" id="UP000237000"/>
    </source>
</evidence>
<evidence type="ECO:0000313" key="1">
    <source>
        <dbReference type="EMBL" id="PON62528.1"/>
    </source>
</evidence>
<keyword evidence="2" id="KW-1185">Reference proteome</keyword>
<dbReference type="InParanoid" id="A0A2P5CNA3"/>
<comment type="caution">
    <text evidence="1">The sequence shown here is derived from an EMBL/GenBank/DDBJ whole genome shotgun (WGS) entry which is preliminary data.</text>
</comment>
<organism evidence="1 2">
    <name type="scientific">Trema orientale</name>
    <name type="common">Charcoal tree</name>
    <name type="synonym">Celtis orientalis</name>
    <dbReference type="NCBI Taxonomy" id="63057"/>
    <lineage>
        <taxon>Eukaryota</taxon>
        <taxon>Viridiplantae</taxon>
        <taxon>Streptophyta</taxon>
        <taxon>Embryophyta</taxon>
        <taxon>Tracheophyta</taxon>
        <taxon>Spermatophyta</taxon>
        <taxon>Magnoliopsida</taxon>
        <taxon>eudicotyledons</taxon>
        <taxon>Gunneridae</taxon>
        <taxon>Pentapetalae</taxon>
        <taxon>rosids</taxon>
        <taxon>fabids</taxon>
        <taxon>Rosales</taxon>
        <taxon>Cannabaceae</taxon>
        <taxon>Trema</taxon>
    </lineage>
</organism>